<dbReference type="PANTHER" id="PTHR20275:SF0">
    <property type="entry name" value="NAD KINASE"/>
    <property type="match status" value="1"/>
</dbReference>
<feature type="binding site" evidence="6">
    <location>
        <position position="168"/>
    </location>
    <ligand>
        <name>NAD(+)</name>
        <dbReference type="ChEBI" id="CHEBI:57540"/>
    </ligand>
</feature>
<feature type="binding site" evidence="6">
    <location>
        <begin position="140"/>
        <end position="141"/>
    </location>
    <ligand>
        <name>NAD(+)</name>
        <dbReference type="ChEBI" id="CHEBI:57540"/>
    </ligand>
</feature>
<keyword evidence="6" id="KW-0963">Cytoplasm</keyword>
<evidence type="ECO:0000256" key="1">
    <source>
        <dbReference type="ARBA" id="ARBA00022679"/>
    </source>
</evidence>
<reference evidence="7" key="2">
    <citation type="submission" date="2021-04" db="EMBL/GenBank/DDBJ databases">
        <authorList>
            <person name="Gilroy R."/>
        </authorList>
    </citation>
    <scope>NUCLEOTIDE SEQUENCE</scope>
    <source>
        <strain evidence="7">ChiSjej5B23-2810</strain>
    </source>
</reference>
<name>A0A9D2T4D5_9FIRM</name>
<dbReference type="EC" id="2.7.1.23" evidence="6"/>
<feature type="active site" description="Proton acceptor" evidence="6">
    <location>
        <position position="68"/>
    </location>
</feature>
<evidence type="ECO:0000256" key="4">
    <source>
        <dbReference type="ARBA" id="ARBA00023027"/>
    </source>
</evidence>
<keyword evidence="6" id="KW-0067">ATP-binding</keyword>
<keyword evidence="1 6" id="KW-0808">Transferase</keyword>
<reference evidence="7" key="1">
    <citation type="journal article" date="2021" name="PeerJ">
        <title>Extensive microbial diversity within the chicken gut microbiome revealed by metagenomics and culture.</title>
        <authorList>
            <person name="Gilroy R."/>
            <person name="Ravi A."/>
            <person name="Getino M."/>
            <person name="Pursley I."/>
            <person name="Horton D.L."/>
            <person name="Alikhan N.F."/>
            <person name="Baker D."/>
            <person name="Gharbi K."/>
            <person name="Hall N."/>
            <person name="Watson M."/>
            <person name="Adriaenssens E.M."/>
            <person name="Foster-Nyarko E."/>
            <person name="Jarju S."/>
            <person name="Secka A."/>
            <person name="Antonio M."/>
            <person name="Oren A."/>
            <person name="Chaudhuri R.R."/>
            <person name="La Ragione R."/>
            <person name="Hildebrand F."/>
            <person name="Pallen M.J."/>
        </authorList>
    </citation>
    <scope>NUCLEOTIDE SEQUENCE</scope>
    <source>
        <strain evidence="7">ChiSjej5B23-2810</strain>
    </source>
</reference>
<dbReference type="GO" id="GO:0019674">
    <property type="term" value="P:NAD+ metabolic process"/>
    <property type="evidence" value="ECO:0007669"/>
    <property type="project" value="InterPro"/>
</dbReference>
<dbReference type="Gene3D" id="3.40.50.10330">
    <property type="entry name" value="Probable inorganic polyphosphate/atp-NAD kinase, domain 1"/>
    <property type="match status" value="1"/>
</dbReference>
<feature type="binding site" evidence="6">
    <location>
        <position position="73"/>
    </location>
    <ligand>
        <name>NAD(+)</name>
        <dbReference type="ChEBI" id="CHEBI:57540"/>
    </ligand>
</feature>
<comment type="similarity">
    <text evidence="6">Belongs to the NAD kinase family.</text>
</comment>
<comment type="catalytic activity">
    <reaction evidence="5 6">
        <text>NAD(+) + ATP = ADP + NADP(+) + H(+)</text>
        <dbReference type="Rhea" id="RHEA:18629"/>
        <dbReference type="ChEBI" id="CHEBI:15378"/>
        <dbReference type="ChEBI" id="CHEBI:30616"/>
        <dbReference type="ChEBI" id="CHEBI:57540"/>
        <dbReference type="ChEBI" id="CHEBI:58349"/>
        <dbReference type="ChEBI" id="CHEBI:456216"/>
        <dbReference type="EC" id="2.7.1.23"/>
    </reaction>
</comment>
<feature type="binding site" evidence="6">
    <location>
        <begin position="68"/>
        <end position="69"/>
    </location>
    <ligand>
        <name>NAD(+)</name>
        <dbReference type="ChEBI" id="CHEBI:57540"/>
    </ligand>
</feature>
<keyword evidence="4 6" id="KW-0520">NAD</keyword>
<comment type="cofactor">
    <cofactor evidence="6">
        <name>a divalent metal cation</name>
        <dbReference type="ChEBI" id="CHEBI:60240"/>
    </cofactor>
</comment>
<dbReference type="GO" id="GO:0005524">
    <property type="term" value="F:ATP binding"/>
    <property type="evidence" value="ECO:0007669"/>
    <property type="project" value="UniProtKB-KW"/>
</dbReference>
<dbReference type="GO" id="GO:0005737">
    <property type="term" value="C:cytoplasm"/>
    <property type="evidence" value="ECO:0007669"/>
    <property type="project" value="UniProtKB-SubCell"/>
</dbReference>
<evidence type="ECO:0000256" key="3">
    <source>
        <dbReference type="ARBA" id="ARBA00022857"/>
    </source>
</evidence>
<dbReference type="GO" id="GO:0051287">
    <property type="term" value="F:NAD binding"/>
    <property type="evidence" value="ECO:0007669"/>
    <property type="project" value="UniProtKB-ARBA"/>
</dbReference>
<keyword evidence="6" id="KW-0547">Nucleotide-binding</keyword>
<sequence length="283" mass="30712">MTVYISPNPGKSSARELALRAAQILRAHGASVLMEHKWQQSCNIAGVEYLPFETCMEQTDVILTIGGDGTILHVANQTLSYHKPILGINLGRCGFLATCEVDELETKLSAVARGEYSLDSRMLLYVRVLGDDRWEGHALNDVVVTKGRLQQAIDFSVYCDDILVEHFRGDGVIVATPTGSTAYSLAAGGPILDSQTKGIVVTPICPHSLATPPMVFAQERKINICVGQVADDEVFISCDGDEGCSLRAGATAVVRLSDQNVQLITFSRADQFQAIDQKLRSRT</sequence>
<evidence type="ECO:0000313" key="7">
    <source>
        <dbReference type="EMBL" id="HJC46077.1"/>
    </source>
</evidence>
<evidence type="ECO:0000313" key="8">
    <source>
        <dbReference type="Proteomes" id="UP000823906"/>
    </source>
</evidence>
<dbReference type="PANTHER" id="PTHR20275">
    <property type="entry name" value="NAD KINASE"/>
    <property type="match status" value="1"/>
</dbReference>
<organism evidence="7 8">
    <name type="scientific">Candidatus Faecalibacterium faecigallinarum</name>
    <dbReference type="NCBI Taxonomy" id="2838577"/>
    <lineage>
        <taxon>Bacteria</taxon>
        <taxon>Bacillati</taxon>
        <taxon>Bacillota</taxon>
        <taxon>Clostridia</taxon>
        <taxon>Eubacteriales</taxon>
        <taxon>Oscillospiraceae</taxon>
        <taxon>Faecalibacterium</taxon>
    </lineage>
</organism>
<accession>A0A9D2T4D5</accession>
<dbReference type="GO" id="GO:0003951">
    <property type="term" value="F:NAD+ kinase activity"/>
    <property type="evidence" value="ECO:0007669"/>
    <property type="project" value="UniProtKB-UniRule"/>
</dbReference>
<dbReference type="InterPro" id="IPR016064">
    <property type="entry name" value="NAD/diacylglycerol_kinase_sf"/>
</dbReference>
<feature type="binding site" evidence="6">
    <location>
        <position position="170"/>
    </location>
    <ligand>
        <name>NAD(+)</name>
        <dbReference type="ChEBI" id="CHEBI:57540"/>
    </ligand>
</feature>
<evidence type="ECO:0000256" key="2">
    <source>
        <dbReference type="ARBA" id="ARBA00022777"/>
    </source>
</evidence>
<dbReference type="Proteomes" id="UP000823906">
    <property type="component" value="Unassembled WGS sequence"/>
</dbReference>
<dbReference type="InterPro" id="IPR017438">
    <property type="entry name" value="ATP-NAD_kinase_N"/>
</dbReference>
<evidence type="ECO:0000256" key="5">
    <source>
        <dbReference type="ARBA" id="ARBA00047925"/>
    </source>
</evidence>
<dbReference type="Gene3D" id="2.60.200.30">
    <property type="entry name" value="Probable inorganic polyphosphate/atp-NAD kinase, domain 2"/>
    <property type="match status" value="1"/>
</dbReference>
<dbReference type="HAMAP" id="MF_00361">
    <property type="entry name" value="NAD_kinase"/>
    <property type="match status" value="1"/>
</dbReference>
<dbReference type="Pfam" id="PF01513">
    <property type="entry name" value="NAD_kinase"/>
    <property type="match status" value="1"/>
</dbReference>
<gene>
    <name evidence="6" type="primary">nadK</name>
    <name evidence="7" type="ORF">H9703_08110</name>
</gene>
<keyword evidence="3 6" id="KW-0521">NADP</keyword>
<comment type="caution">
    <text evidence="6">Lacks conserved residue(s) required for the propagation of feature annotation.</text>
</comment>
<comment type="function">
    <text evidence="6">Involved in the regulation of the intracellular balance of NAD and NADP, and is a key enzyme in the biosynthesis of NADP. Catalyzes specifically the phosphorylation on 2'-hydroxyl of the adenosine moiety of NAD to yield NADP.</text>
</comment>
<keyword evidence="2 6" id="KW-0418">Kinase</keyword>
<dbReference type="GO" id="GO:0006741">
    <property type="term" value="P:NADP+ biosynthetic process"/>
    <property type="evidence" value="ECO:0007669"/>
    <property type="project" value="UniProtKB-UniRule"/>
</dbReference>
<dbReference type="EMBL" id="DWWN01000053">
    <property type="protein sequence ID" value="HJC46077.1"/>
    <property type="molecule type" value="Genomic_DNA"/>
</dbReference>
<dbReference type="SUPFAM" id="SSF111331">
    <property type="entry name" value="NAD kinase/diacylglycerol kinase-like"/>
    <property type="match status" value="1"/>
</dbReference>
<dbReference type="GO" id="GO:0046872">
    <property type="term" value="F:metal ion binding"/>
    <property type="evidence" value="ECO:0007669"/>
    <property type="project" value="UniProtKB-UniRule"/>
</dbReference>
<evidence type="ECO:0000256" key="6">
    <source>
        <dbReference type="HAMAP-Rule" id="MF_00361"/>
    </source>
</evidence>
<comment type="subcellular location">
    <subcellularLocation>
        <location evidence="6">Cytoplasm</location>
    </subcellularLocation>
</comment>
<protein>
    <recommendedName>
        <fullName evidence="6">NAD kinase</fullName>
        <ecNumber evidence="6">2.7.1.23</ecNumber>
    </recommendedName>
    <alternativeName>
        <fullName evidence="6">ATP-dependent NAD kinase</fullName>
    </alternativeName>
</protein>
<comment type="caution">
    <text evidence="7">The sequence shown here is derived from an EMBL/GenBank/DDBJ whole genome shotgun (WGS) entry which is preliminary data.</text>
</comment>
<dbReference type="InterPro" id="IPR017437">
    <property type="entry name" value="ATP-NAD_kinase_PpnK-typ_C"/>
</dbReference>
<dbReference type="AlphaFoldDB" id="A0A9D2T4D5"/>
<proteinExistence type="inferred from homology"/>
<dbReference type="Pfam" id="PF20143">
    <property type="entry name" value="NAD_kinase_C"/>
    <property type="match status" value="1"/>
</dbReference>
<dbReference type="InterPro" id="IPR002504">
    <property type="entry name" value="NADK"/>
</dbReference>